<evidence type="ECO:0000313" key="4">
    <source>
        <dbReference type="Proteomes" id="UP000595618"/>
    </source>
</evidence>
<feature type="region of interest" description="Disordered" evidence="1">
    <location>
        <begin position="110"/>
        <end position="133"/>
    </location>
</feature>
<feature type="transmembrane region" description="Helical" evidence="2">
    <location>
        <begin position="6"/>
        <end position="24"/>
    </location>
</feature>
<feature type="compositionally biased region" description="Low complexity" evidence="1">
    <location>
        <begin position="119"/>
        <end position="133"/>
    </location>
</feature>
<dbReference type="Gene3D" id="3.30.70.60">
    <property type="match status" value="1"/>
</dbReference>
<sequence length="188" mass="20624">MTRIFIIIILLIGTAVLGLFYLSPEWNELQKLRRETKDLADISGEFDTLIQNRDALVDQINTLSQNDLGRIDRALPEGPKASEFLVSIEALARKHGLVMRRIDIASVETKAATGGQPRPAGTPTTPPQSTGPITELPINLSLVGNYEAFKGFLVDLEKNLRIIDTGDISFSAAGGAFDFSIKTTTYYQ</sequence>
<dbReference type="AlphaFoldDB" id="A0A7T5RKA6"/>
<keyword evidence="2" id="KW-0472">Membrane</keyword>
<name>A0A7T5RKA6_9BACT</name>
<keyword evidence="2" id="KW-0812">Transmembrane</keyword>
<dbReference type="Proteomes" id="UP000595618">
    <property type="component" value="Chromosome"/>
</dbReference>
<proteinExistence type="predicted"/>
<dbReference type="EMBL" id="CP066690">
    <property type="protein sequence ID" value="QQG45674.1"/>
    <property type="molecule type" value="Genomic_DNA"/>
</dbReference>
<accession>A0A7T5RKA6</accession>
<reference evidence="3 4" key="1">
    <citation type="submission" date="2020-07" db="EMBL/GenBank/DDBJ databases">
        <title>Huge and variable diversity of episymbiotic CPR bacteria and DPANN archaea in groundwater ecosystems.</title>
        <authorList>
            <person name="He C.Y."/>
            <person name="Keren R."/>
            <person name="Whittaker M."/>
            <person name="Farag I.F."/>
            <person name="Doudna J."/>
            <person name="Cate J.H.D."/>
            <person name="Banfield J.F."/>
        </authorList>
    </citation>
    <scope>NUCLEOTIDE SEQUENCE [LARGE SCALE GENOMIC DNA]</scope>
    <source>
        <strain evidence="3">NC_groundwater_541_Ag_S-0.1um_46_50</strain>
    </source>
</reference>
<protein>
    <submittedName>
        <fullName evidence="3">Type 4a pilus biogenesis protein PilO</fullName>
    </submittedName>
</protein>
<organism evidence="3 4">
    <name type="scientific">Candidatus Sungiibacteriota bacterium</name>
    <dbReference type="NCBI Taxonomy" id="2750080"/>
    <lineage>
        <taxon>Bacteria</taxon>
        <taxon>Candidatus Sungiibacteriota</taxon>
    </lineage>
</organism>
<evidence type="ECO:0000256" key="1">
    <source>
        <dbReference type="SAM" id="MobiDB-lite"/>
    </source>
</evidence>
<dbReference type="GO" id="GO:0043683">
    <property type="term" value="P:type IV pilus assembly"/>
    <property type="evidence" value="ECO:0007669"/>
    <property type="project" value="InterPro"/>
</dbReference>
<evidence type="ECO:0000256" key="2">
    <source>
        <dbReference type="SAM" id="Phobius"/>
    </source>
</evidence>
<dbReference type="GO" id="GO:0043107">
    <property type="term" value="P:type IV pilus-dependent motility"/>
    <property type="evidence" value="ECO:0007669"/>
    <property type="project" value="InterPro"/>
</dbReference>
<dbReference type="InterPro" id="IPR014717">
    <property type="entry name" value="Transl_elong_EF1B/ribsomal_bS6"/>
</dbReference>
<dbReference type="PANTHER" id="PTHR39555">
    <property type="entry name" value="FIMBRIAL ASSEMBLY PROTEIN PILO-LIKE PROTEIN-RELATED"/>
    <property type="match status" value="1"/>
</dbReference>
<gene>
    <name evidence="3" type="primary">pilO</name>
    <name evidence="3" type="ORF">HYW89_02015</name>
</gene>
<dbReference type="PANTHER" id="PTHR39555:SF1">
    <property type="entry name" value="TYPE IV PILUS INNER MEMBRANE COMPONENT PILO"/>
    <property type="match status" value="1"/>
</dbReference>
<keyword evidence="2" id="KW-1133">Transmembrane helix</keyword>
<evidence type="ECO:0000313" key="3">
    <source>
        <dbReference type="EMBL" id="QQG45674.1"/>
    </source>
</evidence>